<accession>A0A3P6F4I0</accession>
<dbReference type="AlphaFoldDB" id="A0A3P6F4I0"/>
<dbReference type="EMBL" id="LR031876">
    <property type="protein sequence ID" value="VDD38289.1"/>
    <property type="molecule type" value="Genomic_DNA"/>
</dbReference>
<organism evidence="1">
    <name type="scientific">Brassica oleracea</name>
    <name type="common">Wild cabbage</name>
    <dbReference type="NCBI Taxonomy" id="3712"/>
    <lineage>
        <taxon>Eukaryota</taxon>
        <taxon>Viridiplantae</taxon>
        <taxon>Streptophyta</taxon>
        <taxon>Embryophyta</taxon>
        <taxon>Tracheophyta</taxon>
        <taxon>Spermatophyta</taxon>
        <taxon>Magnoliopsida</taxon>
        <taxon>eudicotyledons</taxon>
        <taxon>Gunneridae</taxon>
        <taxon>Pentapetalae</taxon>
        <taxon>rosids</taxon>
        <taxon>malvids</taxon>
        <taxon>Brassicales</taxon>
        <taxon>Brassicaceae</taxon>
        <taxon>Brassiceae</taxon>
        <taxon>Brassica</taxon>
    </lineage>
</organism>
<protein>
    <submittedName>
        <fullName evidence="1">Uncharacterized protein</fullName>
    </submittedName>
</protein>
<proteinExistence type="predicted"/>
<reference evidence="1" key="1">
    <citation type="submission" date="2018-11" db="EMBL/GenBank/DDBJ databases">
        <authorList>
            <consortium name="Genoscope - CEA"/>
            <person name="William W."/>
        </authorList>
    </citation>
    <scope>NUCLEOTIDE SEQUENCE</scope>
</reference>
<evidence type="ECO:0000313" key="1">
    <source>
        <dbReference type="EMBL" id="VDD38289.1"/>
    </source>
</evidence>
<name>A0A3P6F4I0_BRAOL</name>
<gene>
    <name evidence="1" type="ORF">BOLC7T43849H</name>
</gene>
<sequence>MSVFGFFTTQAKSLVGEDELQYGETGHLVVVPVEAPIGTHAGRLGQCVRYGRMNEPRSNCSERPDLHAG</sequence>